<dbReference type="Proteomes" id="UP000186143">
    <property type="component" value="Unassembled WGS sequence"/>
</dbReference>
<sequence>MQGLMNPTVFQDSFVGKNTAPVTLVVYSSPTCSHCIDFHENDLPKLQETYVASGKLKIAYRPFVRNSVDAVIFMLANARGQDKFDETVSTFMSKFDEIAAASNAEDVLREIAASMGVDRAGFDRAIADQTYLDKLNAATTEASQKFGVAGTPSFFVNGERVEVKRSFDEVSDAIAAAQDG</sequence>
<keyword evidence="4" id="KW-1015">Disulfide bond</keyword>
<evidence type="ECO:0000256" key="1">
    <source>
        <dbReference type="ARBA" id="ARBA00005791"/>
    </source>
</evidence>
<evidence type="ECO:0000256" key="3">
    <source>
        <dbReference type="ARBA" id="ARBA00023002"/>
    </source>
</evidence>
<organism evidence="7 8">
    <name type="scientific">Xaviernesmea rhizosphaerae</name>
    <dbReference type="NCBI Taxonomy" id="1672749"/>
    <lineage>
        <taxon>Bacteria</taxon>
        <taxon>Pseudomonadati</taxon>
        <taxon>Pseudomonadota</taxon>
        <taxon>Alphaproteobacteria</taxon>
        <taxon>Hyphomicrobiales</taxon>
        <taxon>Rhizobiaceae</taxon>
        <taxon>Rhizobium/Agrobacterium group</taxon>
        <taxon>Xaviernesmea</taxon>
    </lineage>
</organism>
<comment type="similarity">
    <text evidence="1">Belongs to the thioredoxin family. DsbA subfamily.</text>
</comment>
<dbReference type="InterPro" id="IPR036249">
    <property type="entry name" value="Thioredoxin-like_sf"/>
</dbReference>
<dbReference type="SUPFAM" id="SSF52833">
    <property type="entry name" value="Thioredoxin-like"/>
    <property type="match status" value="1"/>
</dbReference>
<protein>
    <recommendedName>
        <fullName evidence="6">Thioredoxin-like fold domain-containing protein</fullName>
    </recommendedName>
</protein>
<comment type="caution">
    <text evidence="7">The sequence shown here is derived from an EMBL/GenBank/DDBJ whole genome shotgun (WGS) entry which is preliminary data.</text>
</comment>
<evidence type="ECO:0000259" key="6">
    <source>
        <dbReference type="Pfam" id="PF13462"/>
    </source>
</evidence>
<evidence type="ECO:0000256" key="2">
    <source>
        <dbReference type="ARBA" id="ARBA00022729"/>
    </source>
</evidence>
<feature type="domain" description="Thioredoxin-like fold" evidence="6">
    <location>
        <begin position="12"/>
        <end position="174"/>
    </location>
</feature>
<evidence type="ECO:0000256" key="4">
    <source>
        <dbReference type="ARBA" id="ARBA00023157"/>
    </source>
</evidence>
<keyword evidence="5" id="KW-0676">Redox-active center</keyword>
<dbReference type="Pfam" id="PF13462">
    <property type="entry name" value="Thioredoxin_4"/>
    <property type="match status" value="1"/>
</dbReference>
<evidence type="ECO:0000256" key="5">
    <source>
        <dbReference type="ARBA" id="ARBA00023284"/>
    </source>
</evidence>
<dbReference type="EMBL" id="MKIO01000031">
    <property type="protein sequence ID" value="OLP54860.1"/>
    <property type="molecule type" value="Genomic_DNA"/>
</dbReference>
<evidence type="ECO:0000313" key="8">
    <source>
        <dbReference type="Proteomes" id="UP000186143"/>
    </source>
</evidence>
<dbReference type="InterPro" id="IPR012336">
    <property type="entry name" value="Thioredoxin-like_fold"/>
</dbReference>
<dbReference type="PANTHER" id="PTHR13887">
    <property type="entry name" value="GLUTATHIONE S-TRANSFERASE KAPPA"/>
    <property type="match status" value="1"/>
</dbReference>
<dbReference type="PANTHER" id="PTHR13887:SF14">
    <property type="entry name" value="DISULFIDE BOND FORMATION PROTEIN D"/>
    <property type="match status" value="1"/>
</dbReference>
<name>A0A1Q9AI88_9HYPH</name>
<dbReference type="Gene3D" id="3.40.30.10">
    <property type="entry name" value="Glutaredoxin"/>
    <property type="match status" value="1"/>
</dbReference>
<dbReference type="STRING" id="1672749.BJF92_13705"/>
<proteinExistence type="inferred from homology"/>
<reference evidence="7 8" key="1">
    <citation type="submission" date="2016-09" db="EMBL/GenBank/DDBJ databases">
        <title>Rhizobium sp. nov., a novel species isolated from the rice rhizosphere.</title>
        <authorList>
            <person name="Zhao J."/>
            <person name="Zhang X."/>
        </authorList>
    </citation>
    <scope>NUCLEOTIDE SEQUENCE [LARGE SCALE GENOMIC DNA]</scope>
    <source>
        <strain evidence="7 8">MH17</strain>
    </source>
</reference>
<accession>A0A1Q9AI88</accession>
<evidence type="ECO:0000313" key="7">
    <source>
        <dbReference type="EMBL" id="OLP54860.1"/>
    </source>
</evidence>
<dbReference type="AlphaFoldDB" id="A0A1Q9AI88"/>
<gene>
    <name evidence="7" type="ORF">BJF92_13705</name>
</gene>
<keyword evidence="2" id="KW-0732">Signal</keyword>
<dbReference type="GO" id="GO:0016491">
    <property type="term" value="F:oxidoreductase activity"/>
    <property type="evidence" value="ECO:0007669"/>
    <property type="project" value="UniProtKB-KW"/>
</dbReference>
<keyword evidence="3" id="KW-0560">Oxidoreductase</keyword>